<feature type="domain" description="Insulin-like" evidence="8">
    <location>
        <begin position="48"/>
        <end position="133"/>
    </location>
</feature>
<dbReference type="InterPro" id="IPR016179">
    <property type="entry name" value="Insulin-like"/>
</dbReference>
<dbReference type="Pfam" id="PF00049">
    <property type="entry name" value="Insulin"/>
    <property type="match status" value="1"/>
</dbReference>
<comment type="similarity">
    <text evidence="1 6">Belongs to the insulin family.</text>
</comment>
<sequence>MYSMFANRLNVVVTLVFAIAFLVAESGNAQVDGFPQFNTKRSSISAPQRYCGKKLSNALQIVCDGVYNSMFKKSGQEMELADYPFPYESFPFVPPERANGMLDRTSARFRRSRGIHEECCVNACTISELSSYCGP</sequence>
<feature type="chain" id="PRO_5001541175" evidence="7">
    <location>
        <begin position="30"/>
        <end position="135"/>
    </location>
</feature>
<evidence type="ECO:0000313" key="9">
    <source>
        <dbReference type="EMBL" id="EZA56175.1"/>
    </source>
</evidence>
<dbReference type="PANTHER" id="PTHR13647:SF4">
    <property type="entry name" value="INSULIN-LIKE PEPTIDE 1-RELATED"/>
    <property type="match status" value="1"/>
</dbReference>
<evidence type="ECO:0000256" key="7">
    <source>
        <dbReference type="SAM" id="SignalP"/>
    </source>
</evidence>
<dbReference type="GO" id="GO:0005576">
    <property type="term" value="C:extracellular region"/>
    <property type="evidence" value="ECO:0007669"/>
    <property type="project" value="UniProtKB-SubCell"/>
</dbReference>
<dbReference type="PROSITE" id="PS00262">
    <property type="entry name" value="INSULIN"/>
    <property type="match status" value="1"/>
</dbReference>
<dbReference type="OMA" id="IVCDGVY"/>
<dbReference type="InterPro" id="IPR036438">
    <property type="entry name" value="Insulin-like_sf"/>
</dbReference>
<dbReference type="Proteomes" id="UP000053097">
    <property type="component" value="Unassembled WGS sequence"/>
</dbReference>
<evidence type="ECO:0000313" key="10">
    <source>
        <dbReference type="Proteomes" id="UP000053097"/>
    </source>
</evidence>
<dbReference type="GO" id="GO:0005179">
    <property type="term" value="F:hormone activity"/>
    <property type="evidence" value="ECO:0007669"/>
    <property type="project" value="InterPro"/>
</dbReference>
<gene>
    <name evidence="9" type="ORF">X777_03507</name>
</gene>
<proteinExistence type="inferred from homology"/>
<evidence type="ECO:0000256" key="6">
    <source>
        <dbReference type="RuleBase" id="RU000406"/>
    </source>
</evidence>
<dbReference type="STRING" id="2015173.A0A026WJK1"/>
<accession>A0A026WJK1</accession>
<keyword evidence="6" id="KW-0964">Secreted</keyword>
<keyword evidence="10" id="KW-1185">Reference proteome</keyword>
<keyword evidence="5" id="KW-1015">Disulfide bond</keyword>
<evidence type="ECO:0000256" key="1">
    <source>
        <dbReference type="ARBA" id="ARBA00009034"/>
    </source>
</evidence>
<dbReference type="SUPFAM" id="SSF56994">
    <property type="entry name" value="Insulin-like"/>
    <property type="match status" value="1"/>
</dbReference>
<keyword evidence="4 7" id="KW-0732">Signal</keyword>
<dbReference type="PANTHER" id="PTHR13647">
    <property type="entry name" value="INSULIN-LIKE PEPTIDE 2-RELATED"/>
    <property type="match status" value="1"/>
</dbReference>
<dbReference type="InterPro" id="IPR022352">
    <property type="entry name" value="Ins/IGF/rlx"/>
</dbReference>
<evidence type="ECO:0000256" key="5">
    <source>
        <dbReference type="ARBA" id="ARBA00023157"/>
    </source>
</evidence>
<dbReference type="AlphaFoldDB" id="A0A026WJK1"/>
<evidence type="ECO:0000256" key="3">
    <source>
        <dbReference type="ARBA" id="ARBA00022685"/>
    </source>
</evidence>
<evidence type="ECO:0000256" key="4">
    <source>
        <dbReference type="ARBA" id="ARBA00022729"/>
    </source>
</evidence>
<dbReference type="InterPro" id="IPR022353">
    <property type="entry name" value="Insulin_CS"/>
</dbReference>
<dbReference type="SMART" id="SM00078">
    <property type="entry name" value="IlGF"/>
    <property type="match status" value="1"/>
</dbReference>
<protein>
    <submittedName>
        <fullName evidence="9">LIRP</fullName>
    </submittedName>
</protein>
<comment type="subcellular location">
    <subcellularLocation>
        <location evidence="6">Secreted</location>
    </subcellularLocation>
</comment>
<dbReference type="PRINTS" id="PR00276">
    <property type="entry name" value="INSULINFAMLY"/>
</dbReference>
<name>A0A026WJK1_OOCBI</name>
<feature type="signal peptide" evidence="7">
    <location>
        <begin position="1"/>
        <end position="29"/>
    </location>
</feature>
<dbReference type="EMBL" id="KK107168">
    <property type="protein sequence ID" value="EZA56175.1"/>
    <property type="molecule type" value="Genomic_DNA"/>
</dbReference>
<dbReference type="OrthoDB" id="6330326at2759"/>
<evidence type="ECO:0000259" key="8">
    <source>
        <dbReference type="SMART" id="SM00078"/>
    </source>
</evidence>
<comment type="subunit">
    <text evidence="2">Heterodimer of a B chain and an A chain linked by two disulfide bonds.</text>
</comment>
<dbReference type="Gene3D" id="1.10.100.10">
    <property type="entry name" value="Insulin-like"/>
    <property type="match status" value="1"/>
</dbReference>
<reference evidence="9 10" key="1">
    <citation type="journal article" date="2014" name="Curr. Biol.">
        <title>The genome of the clonal raider ant Cerapachys biroi.</title>
        <authorList>
            <person name="Oxley P.R."/>
            <person name="Ji L."/>
            <person name="Fetter-Pruneda I."/>
            <person name="McKenzie S.K."/>
            <person name="Li C."/>
            <person name="Hu H."/>
            <person name="Zhang G."/>
            <person name="Kronauer D.J."/>
        </authorList>
    </citation>
    <scope>NUCLEOTIDE SEQUENCE [LARGE SCALE GENOMIC DNA]</scope>
</reference>
<organism evidence="9 10">
    <name type="scientific">Ooceraea biroi</name>
    <name type="common">Clonal raider ant</name>
    <name type="synonym">Cerapachys biroi</name>
    <dbReference type="NCBI Taxonomy" id="2015173"/>
    <lineage>
        <taxon>Eukaryota</taxon>
        <taxon>Metazoa</taxon>
        <taxon>Ecdysozoa</taxon>
        <taxon>Arthropoda</taxon>
        <taxon>Hexapoda</taxon>
        <taxon>Insecta</taxon>
        <taxon>Pterygota</taxon>
        <taxon>Neoptera</taxon>
        <taxon>Endopterygota</taxon>
        <taxon>Hymenoptera</taxon>
        <taxon>Apocrita</taxon>
        <taxon>Aculeata</taxon>
        <taxon>Formicoidea</taxon>
        <taxon>Formicidae</taxon>
        <taxon>Dorylinae</taxon>
        <taxon>Ooceraea</taxon>
    </lineage>
</organism>
<evidence type="ECO:0000256" key="2">
    <source>
        <dbReference type="ARBA" id="ARBA00011207"/>
    </source>
</evidence>
<keyword evidence="3" id="KW-0165">Cleavage on pair of basic residues</keyword>